<dbReference type="GO" id="GO:0006106">
    <property type="term" value="P:fumarate metabolic process"/>
    <property type="evidence" value="ECO:0007669"/>
    <property type="project" value="InterPro"/>
</dbReference>
<dbReference type="InterPro" id="IPR005677">
    <property type="entry name" value="Fum_hydII"/>
</dbReference>
<dbReference type="InterPro" id="IPR000362">
    <property type="entry name" value="Fumarate_lyase_fam"/>
</dbReference>
<gene>
    <name evidence="8" type="ORF">B9Q01_02045</name>
</gene>
<accession>A0A2R6ACT4</accession>
<dbReference type="PANTHER" id="PTHR11444">
    <property type="entry name" value="ASPARTATEAMMONIA/ARGININOSUCCINATE/ADENYLOSUCCINATE LYASE"/>
    <property type="match status" value="1"/>
</dbReference>
<dbReference type="InterPro" id="IPR018951">
    <property type="entry name" value="Fumarase_C_C"/>
</dbReference>
<feature type="domain" description="Fumarate lyase N-terminal" evidence="6">
    <location>
        <begin position="21"/>
        <end position="316"/>
    </location>
</feature>
<dbReference type="PRINTS" id="PR00149">
    <property type="entry name" value="FUMRATELYASE"/>
</dbReference>
<name>A0A2R6ACT4_9ARCH</name>
<dbReference type="EMBL" id="NEXC01000007">
    <property type="protein sequence ID" value="PSN84166.1"/>
    <property type="molecule type" value="Genomic_DNA"/>
</dbReference>
<evidence type="ECO:0000259" key="6">
    <source>
        <dbReference type="Pfam" id="PF00206"/>
    </source>
</evidence>
<protein>
    <recommendedName>
        <fullName evidence="2">fumarate hydratase</fullName>
        <ecNumber evidence="2">4.2.1.2</ecNumber>
    </recommendedName>
</protein>
<dbReference type="Gene3D" id="1.10.275.10">
    <property type="entry name" value="Fumarase/aspartase (N-terminal domain)"/>
    <property type="match status" value="1"/>
</dbReference>
<dbReference type="GO" id="GO:0006099">
    <property type="term" value="P:tricarboxylic acid cycle"/>
    <property type="evidence" value="ECO:0007669"/>
    <property type="project" value="UniProtKB-KW"/>
</dbReference>
<dbReference type="AlphaFoldDB" id="A0A2R6ACT4"/>
<dbReference type="PRINTS" id="PR00145">
    <property type="entry name" value="ARGSUCLYASE"/>
</dbReference>
<comment type="caution">
    <text evidence="8">The sequence shown here is derived from an EMBL/GenBank/DDBJ whole genome shotgun (WGS) entry which is preliminary data.</text>
</comment>
<proteinExistence type="inferred from homology"/>
<sequence>MKYVEASKRVFLNTGTRFPRNMIRALALIKKAAARANYSLGLLDSEIAKAIEKASDEVAQGLHDEQIVVDVYQTGSGTGINMNLNELIAQRASQISQKSVHPNDHVNMGQSSNDVVPSAIRVATALSFSEQLAPALKTIVTSLENLSQKTSGVYKAGRTHLRDALPVTLGQEFGAYAEAFKIDLENAMYSVEKVKQLPLGGTAVGTGLNAHPRFAELVVHELNGFTGLGFKVAENKFRAMRLLTDLVFVSSSLRVCALNLYRLCQDLRLMFSGPFTALDEIDIPTQEEIAGSSIMPGKTNPVTVESAMLVAAEVCGLDLANQQASMYGEFELAMGVPLIGYNVCSQMSLLSEALHRLASVVIDHVQPKTEKLKRYAESSPALITILSPVIGYDKASEIAKQLSKGVTIREALSQLGYSEDEIKKLLDFDALVKPGIPVKNVEHSKGN</sequence>
<evidence type="ECO:0000313" key="8">
    <source>
        <dbReference type="EMBL" id="PSN84166.1"/>
    </source>
</evidence>
<dbReference type="Pfam" id="PF00206">
    <property type="entry name" value="Lyase_1"/>
    <property type="match status" value="1"/>
</dbReference>
<comment type="similarity">
    <text evidence="1">Belongs to the class-II fumarase/aspartase family. Fumarase subfamily.</text>
</comment>
<dbReference type="Pfam" id="PF10415">
    <property type="entry name" value="FumaraseC_C"/>
    <property type="match status" value="1"/>
</dbReference>
<keyword evidence="5" id="KW-0456">Lyase</keyword>
<keyword evidence="3" id="KW-0963">Cytoplasm</keyword>
<evidence type="ECO:0000256" key="5">
    <source>
        <dbReference type="ARBA" id="ARBA00023239"/>
    </source>
</evidence>
<dbReference type="Gene3D" id="1.10.40.30">
    <property type="entry name" value="Fumarase/aspartase (C-terminal domain)"/>
    <property type="match status" value="1"/>
</dbReference>
<keyword evidence="4" id="KW-0816">Tricarboxylic acid cycle</keyword>
<evidence type="ECO:0000256" key="1">
    <source>
        <dbReference type="ARBA" id="ARBA00009084"/>
    </source>
</evidence>
<evidence type="ECO:0000256" key="4">
    <source>
        <dbReference type="ARBA" id="ARBA00022532"/>
    </source>
</evidence>
<dbReference type="InterPro" id="IPR020557">
    <property type="entry name" value="Fumarate_lyase_CS"/>
</dbReference>
<dbReference type="InterPro" id="IPR008948">
    <property type="entry name" value="L-Aspartase-like"/>
</dbReference>
<dbReference type="InterPro" id="IPR024083">
    <property type="entry name" value="Fumarase/histidase_N"/>
</dbReference>
<dbReference type="SUPFAM" id="SSF48557">
    <property type="entry name" value="L-aspartase-like"/>
    <property type="match status" value="1"/>
</dbReference>
<dbReference type="PANTHER" id="PTHR11444:SF22">
    <property type="entry name" value="FUMARATE HYDRATASE CLASS II"/>
    <property type="match status" value="1"/>
</dbReference>
<evidence type="ECO:0000313" key="9">
    <source>
        <dbReference type="Proteomes" id="UP000240880"/>
    </source>
</evidence>
<evidence type="ECO:0000259" key="7">
    <source>
        <dbReference type="Pfam" id="PF10415"/>
    </source>
</evidence>
<dbReference type="PROSITE" id="PS00163">
    <property type="entry name" value="FUMARATE_LYASES"/>
    <property type="match status" value="1"/>
</dbReference>
<dbReference type="InterPro" id="IPR022761">
    <property type="entry name" value="Fumarate_lyase_N"/>
</dbReference>
<dbReference type="Proteomes" id="UP000240880">
    <property type="component" value="Unassembled WGS sequence"/>
</dbReference>
<reference evidence="8 9" key="1">
    <citation type="submission" date="2017-04" db="EMBL/GenBank/DDBJ databases">
        <title>Novel microbial lineages endemic to geothermal iron-oxide mats fill important gaps in the evolutionary history of Archaea.</title>
        <authorList>
            <person name="Jay Z.J."/>
            <person name="Beam J.P."/>
            <person name="Dlakic M."/>
            <person name="Rusch D.B."/>
            <person name="Kozubal M.A."/>
            <person name="Inskeep W.P."/>
        </authorList>
    </citation>
    <scope>NUCLEOTIDE SEQUENCE [LARGE SCALE GENOMIC DNA]</scope>
    <source>
        <strain evidence="8">OSP_D</strain>
    </source>
</reference>
<evidence type="ECO:0000256" key="3">
    <source>
        <dbReference type="ARBA" id="ARBA00022490"/>
    </source>
</evidence>
<dbReference type="Gene3D" id="1.20.200.10">
    <property type="entry name" value="Fumarase/aspartase (Central domain)"/>
    <property type="match status" value="1"/>
</dbReference>
<dbReference type="EC" id="4.2.1.2" evidence="2"/>
<dbReference type="GO" id="GO:0004333">
    <property type="term" value="F:fumarate hydratase activity"/>
    <property type="evidence" value="ECO:0007669"/>
    <property type="project" value="UniProtKB-EC"/>
</dbReference>
<feature type="domain" description="Fumarase C C-terminal" evidence="7">
    <location>
        <begin position="382"/>
        <end position="432"/>
    </location>
</feature>
<organism evidence="8 9">
    <name type="scientific">Candidatus Marsarchaeota G1 archaeon OSP_D</name>
    <dbReference type="NCBI Taxonomy" id="1978155"/>
    <lineage>
        <taxon>Archaea</taxon>
        <taxon>Candidatus Marsarchaeota</taxon>
        <taxon>Candidatus Marsarchaeota group 1</taxon>
    </lineage>
</organism>
<evidence type="ECO:0000256" key="2">
    <source>
        <dbReference type="ARBA" id="ARBA00012921"/>
    </source>
</evidence>